<gene>
    <name evidence="1" type="ORF">GCM10010470_23600</name>
</gene>
<sequence>MAKACIEFLNQAHEQNPVAVKSAGSQFTGEARTSLKLSNIRPYARCRNPRTPHRLGRTDQGVGLRWSCGDPRCAAGLALALSGEVVAESCVAELVGRARSAQHAAVIGVYEESF</sequence>
<comment type="caution">
    <text evidence="1">The sequence shown here is derived from an EMBL/GenBank/DDBJ whole genome shotgun (WGS) entry which is preliminary data.</text>
</comment>
<name>A0ABN3VBY2_9PSEU</name>
<keyword evidence="2" id="KW-1185">Reference proteome</keyword>
<organism evidence="1 2">
    <name type="scientific">Saccharopolyspora taberi</name>
    <dbReference type="NCBI Taxonomy" id="60895"/>
    <lineage>
        <taxon>Bacteria</taxon>
        <taxon>Bacillati</taxon>
        <taxon>Actinomycetota</taxon>
        <taxon>Actinomycetes</taxon>
        <taxon>Pseudonocardiales</taxon>
        <taxon>Pseudonocardiaceae</taxon>
        <taxon>Saccharopolyspora</taxon>
    </lineage>
</organism>
<evidence type="ECO:0000313" key="2">
    <source>
        <dbReference type="Proteomes" id="UP001500979"/>
    </source>
</evidence>
<proteinExistence type="predicted"/>
<evidence type="ECO:0000313" key="1">
    <source>
        <dbReference type="EMBL" id="GAA2788304.1"/>
    </source>
</evidence>
<protein>
    <submittedName>
        <fullName evidence="1">Uncharacterized protein</fullName>
    </submittedName>
</protein>
<dbReference type="EMBL" id="BAAAUX010000011">
    <property type="protein sequence ID" value="GAA2788304.1"/>
    <property type="molecule type" value="Genomic_DNA"/>
</dbReference>
<accession>A0ABN3VBY2</accession>
<reference evidence="1 2" key="1">
    <citation type="journal article" date="2019" name="Int. J. Syst. Evol. Microbiol.">
        <title>The Global Catalogue of Microorganisms (GCM) 10K type strain sequencing project: providing services to taxonomists for standard genome sequencing and annotation.</title>
        <authorList>
            <consortium name="The Broad Institute Genomics Platform"/>
            <consortium name="The Broad Institute Genome Sequencing Center for Infectious Disease"/>
            <person name="Wu L."/>
            <person name="Ma J."/>
        </authorList>
    </citation>
    <scope>NUCLEOTIDE SEQUENCE [LARGE SCALE GENOMIC DNA]</scope>
    <source>
        <strain evidence="1 2">JCM 9383</strain>
    </source>
</reference>
<dbReference type="Proteomes" id="UP001500979">
    <property type="component" value="Unassembled WGS sequence"/>
</dbReference>